<dbReference type="PANTHER" id="PTHR33067">
    <property type="entry name" value="RNA-DIRECTED DNA POLYMERASE-RELATED"/>
    <property type="match status" value="1"/>
</dbReference>
<keyword evidence="4" id="KW-1185">Reference proteome</keyword>
<proteinExistence type="predicted"/>
<dbReference type="AlphaFoldDB" id="A0AAQ3S207"/>
<dbReference type="InterPro" id="IPR021109">
    <property type="entry name" value="Peptidase_aspartic_dom_sf"/>
</dbReference>
<dbReference type="Gene3D" id="3.10.10.10">
    <property type="entry name" value="HIV Type 1 Reverse Transcriptase, subunit A, domain 1"/>
    <property type="match status" value="1"/>
</dbReference>
<evidence type="ECO:0000256" key="1">
    <source>
        <dbReference type="SAM" id="Coils"/>
    </source>
</evidence>
<evidence type="ECO:0000313" key="4">
    <source>
        <dbReference type="Proteomes" id="UP001374535"/>
    </source>
</evidence>
<dbReference type="Proteomes" id="UP001374535">
    <property type="component" value="Chromosome 5"/>
</dbReference>
<evidence type="ECO:0000256" key="2">
    <source>
        <dbReference type="SAM" id="MobiDB-lite"/>
    </source>
</evidence>
<feature type="region of interest" description="Disordered" evidence="2">
    <location>
        <begin position="833"/>
        <end position="856"/>
    </location>
</feature>
<accession>A0AAQ3S207</accession>
<sequence>MMLNVAAQGDIRRKTEDEAYDLIKLMADNEETYDAHGDDVKDASLLQANIETREQSNAVLQQLGRVANTLSDLSQTVKKVSMVPQQPQFMPIQKSAESEEIFQKIMKRSVCTVSSVENNNVEEACEIATRNGKILKEKERDQVEETVKAKEKDYEKPLPYPKAYSRKEREKQFERFMELFKKLEITIPFFEALQQIPSYAKFLKELITKMRKHLEEETIEVQGNCSAVLHRSLPPKLQDPGSFTIPCTIGELDVGKALIDLGASINLMLLSMLKKIRGVEIRPTRMVLQLANRSLKYPFGIAEDVIVKVDKFLFPVDFVIMEMEENGDAPLILGRPFMKTARIIIDVEKGKLKVQVQDEEMDFDVFQAMSHPKDNKSCFQIDVVEELCMTQSGRVCNASMLERTLIDKCEDLNEEEDKMKQECVQELKATKEIPAEQALFEKIEELPPHLKYVFFEDDGGKHVIISTSLSSKEEGKLVEVLKANKGAIGWSIADLKGISPTYCKHIILMEEDYRPVAQPQRRLNPVMKEVVRKEVLKLLEVGIIYPISDSKWVSPGQVVPKKGGITVIHNEKNELIPTVATGKSRRDDDPKKGKRFILENYGKTIKDKQGLRKPKFGFGSRLRVGKVLAPHNACPKARLKTRGAEVEDARGVSMKMEVQPDIAYPDPILFSCLQKQSGVRMENRRWRRERMWPRARPKDRGCDSKIGGATGYFADQAQGHFLDCAVAGKEIAAQWPGTKPLALNLNIRGEFCLPCMRTPPSQSPLSSSLAAARCSPKTSSVCRLPPEILPVAASSFLPSFSSLCENKIPYLWSQCYSLSGPLVMMPATTRAFPPRPASIERNTSDQRPQPSRPLKISTQTTIARPRSVRLGPPPATTITIGRFTSVNAIYSPFVLLHYLARPRVSRNHLTSPCFLLFLFSDCWIVCDSVKKESRFVYGLKNMLAKMMMASVSLRRGEDAVVSQRELSVFDGDGGKGRRSWLPLCFWCWDGFKILGCGDEDVEWRSRNGERCMGSQMDDEGIEVVVNERSRERWLWVFCQAEGWMGFWFVTEFWGEEEGNGFLMEDQFCYVEKPGFPSPRGIDDSTESSVCLLDLVGGPLMMVKFFPVMCVMRPWVSVEQTFYLFSPMMVLLAPF</sequence>
<keyword evidence="1" id="KW-0175">Coiled coil</keyword>
<dbReference type="InterPro" id="IPR043502">
    <property type="entry name" value="DNA/RNA_pol_sf"/>
</dbReference>
<dbReference type="SUPFAM" id="SSF56672">
    <property type="entry name" value="DNA/RNA polymerases"/>
    <property type="match status" value="1"/>
</dbReference>
<dbReference type="PANTHER" id="PTHR33067:SF9">
    <property type="entry name" value="RNA-DIRECTED DNA POLYMERASE"/>
    <property type="match status" value="1"/>
</dbReference>
<protein>
    <submittedName>
        <fullName evidence="3">Uncharacterized protein</fullName>
    </submittedName>
</protein>
<gene>
    <name evidence="3" type="ORF">V8G54_017371</name>
</gene>
<reference evidence="3 4" key="1">
    <citation type="journal article" date="2023" name="Life. Sci Alliance">
        <title>Evolutionary insights into 3D genome organization and epigenetic landscape of Vigna mungo.</title>
        <authorList>
            <person name="Junaid A."/>
            <person name="Singh B."/>
            <person name="Bhatia S."/>
        </authorList>
    </citation>
    <scope>NUCLEOTIDE SEQUENCE [LARGE SCALE GENOMIC DNA]</scope>
    <source>
        <strain evidence="3">Urdbean</strain>
    </source>
</reference>
<dbReference type="Gene3D" id="2.40.70.10">
    <property type="entry name" value="Acid Proteases"/>
    <property type="match status" value="1"/>
</dbReference>
<feature type="coiled-coil region" evidence="1">
    <location>
        <begin position="402"/>
        <end position="429"/>
    </location>
</feature>
<dbReference type="CDD" id="cd00303">
    <property type="entry name" value="retropepsin_like"/>
    <property type="match status" value="1"/>
</dbReference>
<organism evidence="3 4">
    <name type="scientific">Vigna mungo</name>
    <name type="common">Black gram</name>
    <name type="synonym">Phaseolus mungo</name>
    <dbReference type="NCBI Taxonomy" id="3915"/>
    <lineage>
        <taxon>Eukaryota</taxon>
        <taxon>Viridiplantae</taxon>
        <taxon>Streptophyta</taxon>
        <taxon>Embryophyta</taxon>
        <taxon>Tracheophyta</taxon>
        <taxon>Spermatophyta</taxon>
        <taxon>Magnoliopsida</taxon>
        <taxon>eudicotyledons</taxon>
        <taxon>Gunneridae</taxon>
        <taxon>Pentapetalae</taxon>
        <taxon>rosids</taxon>
        <taxon>fabids</taxon>
        <taxon>Fabales</taxon>
        <taxon>Fabaceae</taxon>
        <taxon>Papilionoideae</taxon>
        <taxon>50 kb inversion clade</taxon>
        <taxon>NPAAA clade</taxon>
        <taxon>indigoferoid/millettioid clade</taxon>
        <taxon>Phaseoleae</taxon>
        <taxon>Vigna</taxon>
    </lineage>
</organism>
<name>A0AAQ3S207_VIGMU</name>
<dbReference type="EMBL" id="CP144696">
    <property type="protein sequence ID" value="WVZ12841.1"/>
    <property type="molecule type" value="Genomic_DNA"/>
</dbReference>
<evidence type="ECO:0000313" key="3">
    <source>
        <dbReference type="EMBL" id="WVZ12841.1"/>
    </source>
</evidence>